<dbReference type="AlphaFoldDB" id="A0A2T8KGW3"/>
<sequence length="97" mass="10278">MARHDCHSVWLARHYRASGLCLGSHPNLHSSPSSIGLNHTHNLSFFPFHAARLNPSLLPPASQSRGSSAGAPAPLPFFVSPLPSCRFPAAGNFPLAG</sequence>
<proteinExistence type="predicted"/>
<organism evidence="1">
    <name type="scientific">Panicum hallii</name>
    <dbReference type="NCBI Taxonomy" id="206008"/>
    <lineage>
        <taxon>Eukaryota</taxon>
        <taxon>Viridiplantae</taxon>
        <taxon>Streptophyta</taxon>
        <taxon>Embryophyta</taxon>
        <taxon>Tracheophyta</taxon>
        <taxon>Spermatophyta</taxon>
        <taxon>Magnoliopsida</taxon>
        <taxon>Liliopsida</taxon>
        <taxon>Poales</taxon>
        <taxon>Poaceae</taxon>
        <taxon>PACMAD clade</taxon>
        <taxon>Panicoideae</taxon>
        <taxon>Panicodae</taxon>
        <taxon>Paniceae</taxon>
        <taxon>Panicinae</taxon>
        <taxon>Panicum</taxon>
        <taxon>Panicum sect. Panicum</taxon>
    </lineage>
</organism>
<dbReference type="Proteomes" id="UP000243499">
    <property type="component" value="Chromosome 3"/>
</dbReference>
<reference evidence="1" key="1">
    <citation type="submission" date="2018-04" db="EMBL/GenBank/DDBJ databases">
        <title>WGS assembly of Panicum hallii.</title>
        <authorList>
            <person name="Lovell J."/>
            <person name="Jenkins J."/>
            <person name="Lowry D."/>
            <person name="Mamidi S."/>
            <person name="Sreedasyam A."/>
            <person name="Weng X."/>
            <person name="Barry K."/>
            <person name="Bonette J."/>
            <person name="Campitelli B."/>
            <person name="Daum C."/>
            <person name="Gordon S."/>
            <person name="Gould B."/>
            <person name="Lipzen A."/>
            <person name="Macqueen A."/>
            <person name="Palacio-Mejia J."/>
            <person name="Plott C."/>
            <person name="Shakirov E."/>
            <person name="Shu S."/>
            <person name="Yoshinaga Y."/>
            <person name="Zane M."/>
            <person name="Rokhsar D."/>
            <person name="Grimwood J."/>
            <person name="Schmutz J."/>
            <person name="Juenger T."/>
        </authorList>
    </citation>
    <scope>NUCLEOTIDE SEQUENCE [LARGE SCALE GENOMIC DNA]</scope>
    <source>
        <strain evidence="1">FIL2</strain>
    </source>
</reference>
<dbReference type="Gramene" id="PVH61417">
    <property type="protein sequence ID" value="PVH61417"/>
    <property type="gene ID" value="PAHAL_3G032900"/>
</dbReference>
<name>A0A2T8KGW3_9POAL</name>
<dbReference type="EMBL" id="CM008048">
    <property type="protein sequence ID" value="PVH61417.1"/>
    <property type="molecule type" value="Genomic_DNA"/>
</dbReference>
<gene>
    <name evidence="1" type="ORF">PAHAL_3G032900</name>
</gene>
<evidence type="ECO:0000313" key="1">
    <source>
        <dbReference type="EMBL" id="PVH61417.1"/>
    </source>
</evidence>
<protein>
    <submittedName>
        <fullName evidence="1">Uncharacterized protein</fullName>
    </submittedName>
</protein>
<accession>A0A2T8KGW3</accession>